<feature type="transmembrane region" description="Helical" evidence="8">
    <location>
        <begin position="278"/>
        <end position="295"/>
    </location>
</feature>
<keyword evidence="7" id="KW-0924">Ammonia transport</keyword>
<evidence type="ECO:0000256" key="7">
    <source>
        <dbReference type="ARBA" id="ARBA00023177"/>
    </source>
</evidence>
<evidence type="ECO:0000313" key="10">
    <source>
        <dbReference type="EMBL" id="CAD8094527.1"/>
    </source>
</evidence>
<feature type="domain" description="Ammonium transporter AmtB-like" evidence="9">
    <location>
        <begin position="28"/>
        <end position="411"/>
    </location>
</feature>
<feature type="transmembrane region" description="Helical" evidence="8">
    <location>
        <begin position="27"/>
        <end position="47"/>
    </location>
</feature>
<feature type="transmembrane region" description="Helical" evidence="8">
    <location>
        <begin position="248"/>
        <end position="271"/>
    </location>
</feature>
<dbReference type="Proteomes" id="UP000692954">
    <property type="component" value="Unassembled WGS sequence"/>
</dbReference>
<sequence length="439" mass="46933">MNHLPNTDAVINAASNYTPIVSNIDSTWVLVTSFSALLIVLGFAFMGSGAVRYKSVQSAVITVLLGAAITILFFWLLGYGFAFGDDKGNKFIGFNRFAGAGYKADAMRDDYANLIFQSIGAIIVTSLFGLGTLERSRFFSISVCLAVLSGFLYPVALHWVQPNGWLNKFGFIDFAGSSYIHLFGGVTALVVSFFLKERRDQAGNVHPGIFPHHSPINMGYGSIILTIATLIFINGSNKQGKNDKYEQGLIAVNTIVATTFSALTSFIVQYLKTHKTSLIALARGSVAGIVAISAIANDVRIWGAALTGILAGLTYIILILIIKRSHVDDPAYTIATHLGPGLLGTLLVGVLTISKGFLIGKGFKQFGLQLVGALALIGWALLIALLVIPLKGTGVFKINPFQESQGIDTSYAGGEAIQFVDEKPEPALIASTPKKGIFQ</sequence>
<accession>A0A8S1NMN0</accession>
<reference evidence="10" key="1">
    <citation type="submission" date="2021-01" db="EMBL/GenBank/DDBJ databases">
        <authorList>
            <consortium name="Genoscope - CEA"/>
            <person name="William W."/>
        </authorList>
    </citation>
    <scope>NUCLEOTIDE SEQUENCE</scope>
</reference>
<proteinExistence type="inferred from homology"/>
<feature type="transmembrane region" description="Helical" evidence="8">
    <location>
        <begin position="179"/>
        <end position="195"/>
    </location>
</feature>
<feature type="transmembrane region" description="Helical" evidence="8">
    <location>
        <begin position="216"/>
        <end position="236"/>
    </location>
</feature>
<comment type="subcellular location">
    <subcellularLocation>
        <location evidence="1">Membrane</location>
        <topology evidence="1">Multi-pass membrane protein</topology>
    </subcellularLocation>
</comment>
<name>A0A8S1NMN0_9CILI</name>
<feature type="transmembrane region" description="Helical" evidence="8">
    <location>
        <begin position="59"/>
        <end position="82"/>
    </location>
</feature>
<protein>
    <recommendedName>
        <fullName evidence="9">Ammonium transporter AmtB-like domain-containing protein</fullName>
    </recommendedName>
</protein>
<dbReference type="OrthoDB" id="411443at2759"/>
<keyword evidence="3" id="KW-0813">Transport</keyword>
<keyword evidence="5 8" id="KW-1133">Transmembrane helix</keyword>
<dbReference type="FunFam" id="1.10.3430.10:FF:000008">
    <property type="entry name" value="Ammonium transporter"/>
    <property type="match status" value="1"/>
</dbReference>
<keyword evidence="4 8" id="KW-0812">Transmembrane</keyword>
<keyword evidence="11" id="KW-1185">Reference proteome</keyword>
<evidence type="ECO:0000256" key="1">
    <source>
        <dbReference type="ARBA" id="ARBA00004141"/>
    </source>
</evidence>
<dbReference type="EMBL" id="CAJJDN010000062">
    <property type="protein sequence ID" value="CAD8094527.1"/>
    <property type="molecule type" value="Genomic_DNA"/>
</dbReference>
<dbReference type="GO" id="GO:0005886">
    <property type="term" value="C:plasma membrane"/>
    <property type="evidence" value="ECO:0007669"/>
    <property type="project" value="TreeGrafter"/>
</dbReference>
<evidence type="ECO:0000256" key="4">
    <source>
        <dbReference type="ARBA" id="ARBA00022692"/>
    </source>
</evidence>
<comment type="similarity">
    <text evidence="2">Belongs to the ammonia transporter channel (TC 1.A.11.2) family.</text>
</comment>
<dbReference type="InterPro" id="IPR024041">
    <property type="entry name" value="NH4_transpt_AmtB-like_dom"/>
</dbReference>
<feature type="transmembrane region" description="Helical" evidence="8">
    <location>
        <begin position="334"/>
        <end position="354"/>
    </location>
</feature>
<evidence type="ECO:0000256" key="3">
    <source>
        <dbReference type="ARBA" id="ARBA00022448"/>
    </source>
</evidence>
<evidence type="ECO:0000256" key="2">
    <source>
        <dbReference type="ARBA" id="ARBA00005887"/>
    </source>
</evidence>
<feature type="transmembrane region" description="Helical" evidence="8">
    <location>
        <begin position="111"/>
        <end position="131"/>
    </location>
</feature>
<dbReference type="Pfam" id="PF00909">
    <property type="entry name" value="Ammonium_transp"/>
    <property type="match status" value="1"/>
</dbReference>
<dbReference type="PANTHER" id="PTHR11730">
    <property type="entry name" value="AMMONIUM TRANSPORTER"/>
    <property type="match status" value="1"/>
</dbReference>
<dbReference type="GO" id="GO:0008519">
    <property type="term" value="F:ammonium channel activity"/>
    <property type="evidence" value="ECO:0007669"/>
    <property type="project" value="InterPro"/>
</dbReference>
<evidence type="ECO:0000313" key="11">
    <source>
        <dbReference type="Proteomes" id="UP000692954"/>
    </source>
</evidence>
<feature type="transmembrane region" description="Helical" evidence="8">
    <location>
        <begin position="138"/>
        <end position="159"/>
    </location>
</feature>
<evidence type="ECO:0000259" key="9">
    <source>
        <dbReference type="Pfam" id="PF00909"/>
    </source>
</evidence>
<keyword evidence="6 8" id="KW-0472">Membrane</keyword>
<feature type="transmembrane region" description="Helical" evidence="8">
    <location>
        <begin position="301"/>
        <end position="322"/>
    </location>
</feature>
<comment type="caution">
    <text evidence="10">The sequence shown here is derived from an EMBL/GenBank/DDBJ whole genome shotgun (WGS) entry which is preliminary data.</text>
</comment>
<dbReference type="AlphaFoldDB" id="A0A8S1NMN0"/>
<feature type="transmembrane region" description="Helical" evidence="8">
    <location>
        <begin position="366"/>
        <end position="388"/>
    </location>
</feature>
<dbReference type="GO" id="GO:0097272">
    <property type="term" value="P:ammonium homeostasis"/>
    <property type="evidence" value="ECO:0007669"/>
    <property type="project" value="TreeGrafter"/>
</dbReference>
<dbReference type="PANTHER" id="PTHR11730:SF6">
    <property type="entry name" value="AMMONIUM TRANSPORTER"/>
    <property type="match status" value="1"/>
</dbReference>
<gene>
    <name evidence="10" type="ORF">PSON_ATCC_30995.1.T0620248</name>
</gene>
<organism evidence="10 11">
    <name type="scientific">Paramecium sonneborni</name>
    <dbReference type="NCBI Taxonomy" id="65129"/>
    <lineage>
        <taxon>Eukaryota</taxon>
        <taxon>Sar</taxon>
        <taxon>Alveolata</taxon>
        <taxon>Ciliophora</taxon>
        <taxon>Intramacronucleata</taxon>
        <taxon>Oligohymenophorea</taxon>
        <taxon>Peniculida</taxon>
        <taxon>Parameciidae</taxon>
        <taxon>Paramecium</taxon>
    </lineage>
</organism>
<evidence type="ECO:0000256" key="6">
    <source>
        <dbReference type="ARBA" id="ARBA00023136"/>
    </source>
</evidence>
<evidence type="ECO:0000256" key="5">
    <source>
        <dbReference type="ARBA" id="ARBA00022989"/>
    </source>
</evidence>
<dbReference type="InterPro" id="IPR018047">
    <property type="entry name" value="Ammonium_transpt_CS"/>
</dbReference>
<dbReference type="PROSITE" id="PS01219">
    <property type="entry name" value="AMMONIUM_TRANSP"/>
    <property type="match status" value="1"/>
</dbReference>
<evidence type="ECO:0000256" key="8">
    <source>
        <dbReference type="SAM" id="Phobius"/>
    </source>
</evidence>